<organism evidence="6 7">
    <name type="scientific">Durio zibethinus</name>
    <name type="common">Durian</name>
    <dbReference type="NCBI Taxonomy" id="66656"/>
    <lineage>
        <taxon>Eukaryota</taxon>
        <taxon>Viridiplantae</taxon>
        <taxon>Streptophyta</taxon>
        <taxon>Embryophyta</taxon>
        <taxon>Tracheophyta</taxon>
        <taxon>Spermatophyta</taxon>
        <taxon>Magnoliopsida</taxon>
        <taxon>eudicotyledons</taxon>
        <taxon>Gunneridae</taxon>
        <taxon>Pentapetalae</taxon>
        <taxon>rosids</taxon>
        <taxon>malvids</taxon>
        <taxon>Malvales</taxon>
        <taxon>Malvaceae</taxon>
        <taxon>Helicteroideae</taxon>
        <taxon>Durio</taxon>
    </lineage>
</organism>
<accession>A0A6P6APM5</accession>
<protein>
    <submittedName>
        <fullName evidence="7">Ubiquitin fusion degradation protein 1 homolog</fullName>
    </submittedName>
</protein>
<name>A0A6P6APM5_DURZI</name>
<evidence type="ECO:0000259" key="4">
    <source>
        <dbReference type="Pfam" id="PF03152"/>
    </source>
</evidence>
<evidence type="ECO:0000313" key="7">
    <source>
        <dbReference type="RefSeq" id="XP_022766837.1"/>
    </source>
</evidence>
<reference evidence="7" key="1">
    <citation type="submission" date="2025-08" db="UniProtKB">
        <authorList>
            <consortium name="RefSeq"/>
        </authorList>
    </citation>
    <scope>IDENTIFICATION</scope>
    <source>
        <tissue evidence="7">Fruit stalk</tissue>
    </source>
</reference>
<dbReference type="OrthoDB" id="422728at2759"/>
<feature type="region of interest" description="Disordered" evidence="3">
    <location>
        <begin position="326"/>
        <end position="412"/>
    </location>
</feature>
<keyword evidence="2" id="KW-0833">Ubl conjugation pathway</keyword>
<dbReference type="GO" id="GO:0036503">
    <property type="term" value="P:ERAD pathway"/>
    <property type="evidence" value="ECO:0007669"/>
    <property type="project" value="TreeGrafter"/>
</dbReference>
<evidence type="ECO:0000256" key="2">
    <source>
        <dbReference type="ARBA" id="ARBA00022786"/>
    </source>
</evidence>
<dbReference type="InterPro" id="IPR042299">
    <property type="entry name" value="Ufd1-like_Nn"/>
</dbReference>
<feature type="domain" description="Ubiquitin fusion degradation protein UFD1 N-terminal subdomain 1" evidence="4">
    <location>
        <begin position="111"/>
        <end position="205"/>
    </location>
</feature>
<dbReference type="Gene3D" id="2.40.40.50">
    <property type="entry name" value="Ubiquitin fusion degradation protein UFD1, N-terminal domain"/>
    <property type="match status" value="1"/>
</dbReference>
<gene>
    <name evidence="7" type="primary">LOC111311591</name>
</gene>
<dbReference type="PANTHER" id="PTHR12555">
    <property type="entry name" value="UBIQUITIN FUSION DEGRADATON PROTEIN 1"/>
    <property type="match status" value="1"/>
</dbReference>
<dbReference type="Pfam" id="PF24842">
    <property type="entry name" value="UFD1_N2"/>
    <property type="match status" value="1"/>
</dbReference>
<evidence type="ECO:0000313" key="6">
    <source>
        <dbReference type="Proteomes" id="UP000515121"/>
    </source>
</evidence>
<sequence length="412" mass="46204">MEGFPQECDQVDDFDHPTEKLDQSVYPLEESSLKPEGNDGSSLDQDETRTLQEGSNDSDKQEEEDGKDNGNGGDESSEESDDGDFPLEEIIDDDDDWVDYYYDQPLVYASFERVYRCFPLSFVDKTHLEIGNKIIMPAEALVPLMATQISMPMQFEIQNQSTGRVSHCGVIEFTGEEEGAVFLPDWMMKNMQLHEGDPMFMKNKNLKKGTYIKLQPHTTDFLGISNPKDVLEENLQKFSCLTMGDTIMISHEGKNFYVDIIETTPSAAISIIDADCNVDFAPPLDYKEPEKCAAKIALEKEQEEATQKPKFKPFTGLARRLNEEPCSTKLDSDSLPNEQPSAAAALEKREAAGAKPMSKRSPEGLVFQTDRNQPQNKGKELTSENVQAETLKDKPNPSKFQPFTGKKYTLAG</sequence>
<evidence type="ECO:0000259" key="5">
    <source>
        <dbReference type="Pfam" id="PF24842"/>
    </source>
</evidence>
<dbReference type="Proteomes" id="UP000515121">
    <property type="component" value="Unplaced"/>
</dbReference>
<feature type="compositionally biased region" description="Basic and acidic residues" evidence="3">
    <location>
        <begin position="13"/>
        <end position="22"/>
    </location>
</feature>
<feature type="compositionally biased region" description="Acidic residues" evidence="3">
    <location>
        <begin position="75"/>
        <end position="89"/>
    </location>
</feature>
<dbReference type="KEGG" id="dzi:111311591"/>
<dbReference type="InterPro" id="IPR004854">
    <property type="entry name" value="Ufd1-like"/>
</dbReference>
<dbReference type="AlphaFoldDB" id="A0A6P6APM5"/>
<dbReference type="RefSeq" id="XP_022766837.1">
    <property type="nucleotide sequence ID" value="XM_022911102.1"/>
</dbReference>
<keyword evidence="6" id="KW-1185">Reference proteome</keyword>
<evidence type="ECO:0000256" key="3">
    <source>
        <dbReference type="SAM" id="MobiDB-lite"/>
    </source>
</evidence>
<dbReference type="GO" id="GO:0031593">
    <property type="term" value="F:polyubiquitin modification-dependent protein binding"/>
    <property type="evidence" value="ECO:0007669"/>
    <property type="project" value="TreeGrafter"/>
</dbReference>
<dbReference type="GO" id="GO:0034098">
    <property type="term" value="C:VCP-NPL4-UFD1 AAA ATPase complex"/>
    <property type="evidence" value="ECO:0007669"/>
    <property type="project" value="TreeGrafter"/>
</dbReference>
<dbReference type="InterPro" id="IPR055418">
    <property type="entry name" value="UFD1_N2"/>
</dbReference>
<dbReference type="Gene3D" id="3.10.330.10">
    <property type="match status" value="1"/>
</dbReference>
<feature type="region of interest" description="Disordered" evidence="3">
    <location>
        <begin position="1"/>
        <end position="89"/>
    </location>
</feature>
<dbReference type="GO" id="GO:0006511">
    <property type="term" value="P:ubiquitin-dependent protein catabolic process"/>
    <property type="evidence" value="ECO:0007669"/>
    <property type="project" value="InterPro"/>
</dbReference>
<comment type="similarity">
    <text evidence="1">Belongs to the UFD1 family.</text>
</comment>
<dbReference type="PANTHER" id="PTHR12555:SF13">
    <property type="entry name" value="UBIQUITIN RECOGNITION FACTOR IN ER-ASSOCIATED DEGRADATION PROTEIN 1"/>
    <property type="match status" value="1"/>
</dbReference>
<evidence type="ECO:0000256" key="1">
    <source>
        <dbReference type="ARBA" id="ARBA00006043"/>
    </source>
</evidence>
<dbReference type="Pfam" id="PF03152">
    <property type="entry name" value="UFD1_N1"/>
    <property type="match status" value="1"/>
</dbReference>
<proteinExistence type="inferred from homology"/>
<dbReference type="InterPro" id="IPR055417">
    <property type="entry name" value="UFD1_N1"/>
</dbReference>
<dbReference type="GeneID" id="111311591"/>
<feature type="domain" description="Ubiquitin fusion degradation protein UFD1 N-terminal subdomain 2" evidence="5">
    <location>
        <begin position="208"/>
        <end position="283"/>
    </location>
</feature>